<dbReference type="NCBIfam" id="TIGR01428">
    <property type="entry name" value="HAD_type_II"/>
    <property type="match status" value="1"/>
</dbReference>
<dbReference type="EMBL" id="JACCBA010000001">
    <property type="protein sequence ID" value="NYD44630.1"/>
    <property type="molecule type" value="Genomic_DNA"/>
</dbReference>
<dbReference type="InterPro" id="IPR036412">
    <property type="entry name" value="HAD-like_sf"/>
</dbReference>
<dbReference type="Pfam" id="PF00702">
    <property type="entry name" value="Hydrolase"/>
    <property type="match status" value="1"/>
</dbReference>
<dbReference type="AlphaFoldDB" id="A0A7Y9EC22"/>
<dbReference type="InterPro" id="IPR051540">
    <property type="entry name" value="S-2-haloacid_dehalogenase"/>
</dbReference>
<dbReference type="Proteomes" id="UP000529783">
    <property type="component" value="Unassembled WGS sequence"/>
</dbReference>
<evidence type="ECO:0000313" key="4">
    <source>
        <dbReference type="Proteomes" id="UP000529783"/>
    </source>
</evidence>
<evidence type="ECO:0000256" key="1">
    <source>
        <dbReference type="ARBA" id="ARBA00008106"/>
    </source>
</evidence>
<dbReference type="InterPro" id="IPR006439">
    <property type="entry name" value="HAD-SF_hydro_IA"/>
</dbReference>
<dbReference type="Gene3D" id="1.10.150.240">
    <property type="entry name" value="Putative phosphatase, domain 2"/>
    <property type="match status" value="1"/>
</dbReference>
<dbReference type="SFLD" id="SFLDG01129">
    <property type="entry name" value="C1.5:_HAD__Beta-PGM__Phosphata"/>
    <property type="match status" value="1"/>
</dbReference>
<comment type="similarity">
    <text evidence="1">Belongs to the HAD-like hydrolase superfamily. S-2-haloalkanoic acid dehalogenase family.</text>
</comment>
<gene>
    <name evidence="3" type="ORF">BJY14_000613</name>
</gene>
<dbReference type="NCBIfam" id="TIGR01493">
    <property type="entry name" value="HAD-SF-IA-v2"/>
    <property type="match status" value="1"/>
</dbReference>
<keyword evidence="4" id="KW-1185">Reference proteome</keyword>
<sequence length="244" mass="27175">MTNNEDAIRGIKALMFDFYGTVVDMQAGLTEAITPYLAQKNYTANPASRVVTWWRRTHFENSMIDALLHREHTPYREIGRQAVHYTLDRAGIEHTDEEVVGLVAQIERLKPFSDVVDALALVKAGGTKLVILSNGDPDMLTSGVRYSGTEHLWDRVVSVATANSFKPHRDTYRTAADLIRLAPEEVLFVANHAFDCVGAKAAGMRTAFVDRRQRPFGNTLYEPDLIVDDFAHLAKTVTSALGRA</sequence>
<dbReference type="InterPro" id="IPR023198">
    <property type="entry name" value="PGP-like_dom2"/>
</dbReference>
<dbReference type="EC" id="3.8.1.2" evidence="3"/>
<dbReference type="SFLD" id="SFLDS00003">
    <property type="entry name" value="Haloacid_Dehalogenase"/>
    <property type="match status" value="1"/>
</dbReference>
<dbReference type="PANTHER" id="PTHR43316">
    <property type="entry name" value="HYDROLASE, HALOACID DELAHOGENASE-RELATED"/>
    <property type="match status" value="1"/>
</dbReference>
<dbReference type="RefSeq" id="WP_218905032.1">
    <property type="nucleotide sequence ID" value="NZ_JACCBA010000001.1"/>
</dbReference>
<dbReference type="Gene3D" id="3.40.50.1000">
    <property type="entry name" value="HAD superfamily/HAD-like"/>
    <property type="match status" value="1"/>
</dbReference>
<organism evidence="3 4">
    <name type="scientific">Actinomadura luteofluorescens</name>
    <dbReference type="NCBI Taxonomy" id="46163"/>
    <lineage>
        <taxon>Bacteria</taxon>
        <taxon>Bacillati</taxon>
        <taxon>Actinomycetota</taxon>
        <taxon>Actinomycetes</taxon>
        <taxon>Streptosporangiales</taxon>
        <taxon>Thermomonosporaceae</taxon>
        <taxon>Actinomadura</taxon>
    </lineage>
</organism>
<evidence type="ECO:0000313" key="3">
    <source>
        <dbReference type="EMBL" id="NYD44630.1"/>
    </source>
</evidence>
<keyword evidence="2 3" id="KW-0378">Hydrolase</keyword>
<dbReference type="InterPro" id="IPR006328">
    <property type="entry name" value="2-HAD"/>
</dbReference>
<dbReference type="SUPFAM" id="SSF56784">
    <property type="entry name" value="HAD-like"/>
    <property type="match status" value="1"/>
</dbReference>
<name>A0A7Y9EC22_9ACTN</name>
<dbReference type="InterPro" id="IPR023214">
    <property type="entry name" value="HAD_sf"/>
</dbReference>
<evidence type="ECO:0000256" key="2">
    <source>
        <dbReference type="ARBA" id="ARBA00022801"/>
    </source>
</evidence>
<accession>A0A7Y9EC22</accession>
<reference evidence="3 4" key="1">
    <citation type="submission" date="2020-07" db="EMBL/GenBank/DDBJ databases">
        <title>Sequencing the genomes of 1000 actinobacteria strains.</title>
        <authorList>
            <person name="Klenk H.-P."/>
        </authorList>
    </citation>
    <scope>NUCLEOTIDE SEQUENCE [LARGE SCALE GENOMIC DNA]</scope>
    <source>
        <strain evidence="3 4">DSM 40398</strain>
    </source>
</reference>
<dbReference type="PANTHER" id="PTHR43316:SF3">
    <property type="entry name" value="HALOACID DEHALOGENASE, TYPE II (AFU_ORTHOLOGUE AFUA_2G07750)-RELATED"/>
    <property type="match status" value="1"/>
</dbReference>
<proteinExistence type="inferred from homology"/>
<comment type="caution">
    <text evidence="3">The sequence shown here is derived from an EMBL/GenBank/DDBJ whole genome shotgun (WGS) entry which is preliminary data.</text>
</comment>
<dbReference type="GO" id="GO:0018784">
    <property type="term" value="F:(S)-2-haloacid dehalogenase activity"/>
    <property type="evidence" value="ECO:0007669"/>
    <property type="project" value="UniProtKB-EC"/>
</dbReference>
<dbReference type="PRINTS" id="PR00413">
    <property type="entry name" value="HADHALOGNASE"/>
</dbReference>
<protein>
    <submittedName>
        <fullName evidence="3">2-haloacid dehalogenase</fullName>
        <ecNumber evidence="3">3.8.1.2</ecNumber>
    </submittedName>
</protein>